<dbReference type="AlphaFoldDB" id="A0A9X0UEB4"/>
<dbReference type="Proteomes" id="UP000600101">
    <property type="component" value="Unassembled WGS sequence"/>
</dbReference>
<gene>
    <name evidence="1" type="ORF">H7965_20040</name>
</gene>
<reference evidence="1" key="1">
    <citation type="submission" date="2020-08" db="EMBL/GenBank/DDBJ databases">
        <authorList>
            <person name="Hu Y."/>
            <person name="Nguyen S.V."/>
            <person name="Li F."/>
            <person name="Fanning S."/>
        </authorList>
    </citation>
    <scope>NUCLEOTIDE SEQUENCE</scope>
    <source>
        <strain evidence="1">SYSU D8009</strain>
    </source>
</reference>
<dbReference type="Pfam" id="PF06073">
    <property type="entry name" value="DUF934"/>
    <property type="match status" value="1"/>
</dbReference>
<name>A0A9X0UEB4_9PROT</name>
<evidence type="ECO:0000313" key="2">
    <source>
        <dbReference type="Proteomes" id="UP000600101"/>
    </source>
</evidence>
<evidence type="ECO:0000313" key="1">
    <source>
        <dbReference type="EMBL" id="MBC4017604.1"/>
    </source>
</evidence>
<dbReference type="EMBL" id="JACOMF010000031">
    <property type="protein sequence ID" value="MBC4017604.1"/>
    <property type="molecule type" value="Genomic_DNA"/>
</dbReference>
<accession>A0A9X0UEB4</accession>
<dbReference type="InterPro" id="IPR008318">
    <property type="entry name" value="UCP030820"/>
</dbReference>
<comment type="caution">
    <text evidence="1">The sequence shown here is derived from an EMBL/GenBank/DDBJ whole genome shotgun (WGS) entry which is preliminary data.</text>
</comment>
<sequence>MPLLEDGRIVDDPWVTVADDAPLPEAPTILPLARLQREAAALAGRNGPLGVALPPDVAPEAIAPLLGRLALVELTLPSFRDGRAFTQARALREHHGYTGEIRVGGHVIPDQYLALLRCGASTVVVPEGADPAVWDAARRVIGIAYQHSAAPGHPLSLLRRKLEVA</sequence>
<dbReference type="PIRSF" id="PIRSF030820">
    <property type="entry name" value="UCP030820"/>
    <property type="match status" value="1"/>
</dbReference>
<keyword evidence="2" id="KW-1185">Reference proteome</keyword>
<protein>
    <submittedName>
        <fullName evidence="1">DUF934 domain-containing protein</fullName>
    </submittedName>
</protein>
<proteinExistence type="predicted"/>
<organism evidence="1 2">
    <name type="scientific">Siccirubricoccus deserti</name>
    <dbReference type="NCBI Taxonomy" id="2013562"/>
    <lineage>
        <taxon>Bacteria</taxon>
        <taxon>Pseudomonadati</taxon>
        <taxon>Pseudomonadota</taxon>
        <taxon>Alphaproteobacteria</taxon>
        <taxon>Acetobacterales</taxon>
        <taxon>Roseomonadaceae</taxon>
        <taxon>Siccirubricoccus</taxon>
    </lineage>
</organism>
<dbReference type="RefSeq" id="WP_186772364.1">
    <property type="nucleotide sequence ID" value="NZ_JACOMF010000031.1"/>
</dbReference>